<evidence type="ECO:0000256" key="2">
    <source>
        <dbReference type="ARBA" id="ARBA00004123"/>
    </source>
</evidence>
<evidence type="ECO:0000259" key="8">
    <source>
        <dbReference type="SMART" id="SM01082"/>
    </source>
</evidence>
<dbReference type="GO" id="GO:0005634">
    <property type="term" value="C:nucleus"/>
    <property type="evidence" value="ECO:0007669"/>
    <property type="project" value="UniProtKB-SubCell"/>
</dbReference>
<feature type="domain" description="Histone chaperone" evidence="8">
    <location>
        <begin position="51"/>
        <end position="86"/>
    </location>
</feature>
<evidence type="ECO:0000256" key="3">
    <source>
        <dbReference type="ARBA" id="ARBA00008057"/>
    </source>
</evidence>
<feature type="compositionally biased region" description="Acidic residues" evidence="7">
    <location>
        <begin position="30"/>
        <end position="61"/>
    </location>
</feature>
<dbReference type="SMART" id="SM01082">
    <property type="entry name" value="CHZ"/>
    <property type="match status" value="1"/>
</dbReference>
<evidence type="ECO:0000256" key="1">
    <source>
        <dbReference type="ARBA" id="ARBA00002212"/>
    </source>
</evidence>
<comment type="similarity">
    <text evidence="3">Belongs to the CHZ1 family.</text>
</comment>
<feature type="region of interest" description="Disordered" evidence="7">
    <location>
        <begin position="1"/>
        <end position="105"/>
    </location>
</feature>
<keyword evidence="4" id="KW-0143">Chaperone</keyword>
<keyword evidence="5" id="KW-0539">Nucleus</keyword>
<evidence type="ECO:0000256" key="5">
    <source>
        <dbReference type="ARBA" id="ARBA00023242"/>
    </source>
</evidence>
<accession>A0A9P9DEP4</accession>
<reference evidence="9" key="1">
    <citation type="journal article" date="2021" name="Nat. Commun.">
        <title>Genetic determinants of endophytism in the Arabidopsis root mycobiome.</title>
        <authorList>
            <person name="Mesny F."/>
            <person name="Miyauchi S."/>
            <person name="Thiergart T."/>
            <person name="Pickel B."/>
            <person name="Atanasova L."/>
            <person name="Karlsson M."/>
            <person name="Huettel B."/>
            <person name="Barry K.W."/>
            <person name="Haridas S."/>
            <person name="Chen C."/>
            <person name="Bauer D."/>
            <person name="Andreopoulos W."/>
            <person name="Pangilinan J."/>
            <person name="LaButti K."/>
            <person name="Riley R."/>
            <person name="Lipzen A."/>
            <person name="Clum A."/>
            <person name="Drula E."/>
            <person name="Henrissat B."/>
            <person name="Kohler A."/>
            <person name="Grigoriev I.V."/>
            <person name="Martin F.M."/>
            <person name="Hacquard S."/>
        </authorList>
    </citation>
    <scope>NUCLEOTIDE SEQUENCE</scope>
    <source>
        <strain evidence="9">MPI-CAGE-CH-0243</strain>
    </source>
</reference>
<comment type="function">
    <text evidence="1">Forms a chaperone-bound H2A.Z-H2B complex that acts as a source for SWR1 complex-dependent H2A to H2A.Z histone replacement in chromatin.</text>
</comment>
<dbReference type="Proteomes" id="UP000700596">
    <property type="component" value="Unassembled WGS sequence"/>
</dbReference>
<dbReference type="EMBL" id="JAGMWT010000013">
    <property type="protein sequence ID" value="KAH7118015.1"/>
    <property type="molecule type" value="Genomic_DNA"/>
</dbReference>
<sequence length="105" mass="11670">MSDQADHQMEGIDEPVNKGKGKAPQAQVEESADDDSSDESGVEDQTGEAEPEDEDNMEEIDPSNIVGKRTRGKTIDYEKANQELGAEEDEEDEDDDYKEDDAMEE</sequence>
<feature type="compositionally biased region" description="Acidic residues" evidence="7">
    <location>
        <begin position="85"/>
        <end position="105"/>
    </location>
</feature>
<name>A0A9P9DEP4_9PLEO</name>
<evidence type="ECO:0000313" key="10">
    <source>
        <dbReference type="Proteomes" id="UP000700596"/>
    </source>
</evidence>
<dbReference type="Pfam" id="PF09649">
    <property type="entry name" value="CHZ"/>
    <property type="match status" value="1"/>
</dbReference>
<evidence type="ECO:0000256" key="6">
    <source>
        <dbReference type="ARBA" id="ARBA00025877"/>
    </source>
</evidence>
<comment type="subunit">
    <text evidence="6">Forms a heterotrimer with H2A.Z-H2B, stabilizing the association of the histone dimer. Also, with a lower affinity, forms a heterotrimer with H2A-H2B.</text>
</comment>
<evidence type="ECO:0000256" key="4">
    <source>
        <dbReference type="ARBA" id="ARBA00023186"/>
    </source>
</evidence>
<evidence type="ECO:0000256" key="7">
    <source>
        <dbReference type="SAM" id="MobiDB-lite"/>
    </source>
</evidence>
<gene>
    <name evidence="9" type="ORF">B0J11DRAFT_509705</name>
</gene>
<comment type="subcellular location">
    <subcellularLocation>
        <location evidence="2">Nucleus</location>
    </subcellularLocation>
</comment>
<dbReference type="AlphaFoldDB" id="A0A9P9DEP4"/>
<keyword evidence="10" id="KW-1185">Reference proteome</keyword>
<evidence type="ECO:0000313" key="9">
    <source>
        <dbReference type="EMBL" id="KAH7118015.1"/>
    </source>
</evidence>
<feature type="compositionally biased region" description="Basic and acidic residues" evidence="7">
    <location>
        <begin position="1"/>
        <end position="10"/>
    </location>
</feature>
<dbReference type="InterPro" id="IPR019098">
    <property type="entry name" value="Histone_chaperone_domain_CHZ"/>
</dbReference>
<organism evidence="9 10">
    <name type="scientific">Dendryphion nanum</name>
    <dbReference type="NCBI Taxonomy" id="256645"/>
    <lineage>
        <taxon>Eukaryota</taxon>
        <taxon>Fungi</taxon>
        <taxon>Dikarya</taxon>
        <taxon>Ascomycota</taxon>
        <taxon>Pezizomycotina</taxon>
        <taxon>Dothideomycetes</taxon>
        <taxon>Pleosporomycetidae</taxon>
        <taxon>Pleosporales</taxon>
        <taxon>Torulaceae</taxon>
        <taxon>Dendryphion</taxon>
    </lineage>
</organism>
<comment type="caution">
    <text evidence="9">The sequence shown here is derived from an EMBL/GenBank/DDBJ whole genome shotgun (WGS) entry which is preliminary data.</text>
</comment>
<proteinExistence type="inferred from homology"/>
<protein>
    <submittedName>
        <fullName evidence="9">Histone H2A.Z-specific chaperone CHZ1</fullName>
    </submittedName>
</protein>